<dbReference type="InterPro" id="IPR011009">
    <property type="entry name" value="Kinase-like_dom_sf"/>
</dbReference>
<comment type="cofactor">
    <cofactor evidence="8">
        <name>Mg(2+)</name>
        <dbReference type="ChEBI" id="CHEBI:18420"/>
    </cofactor>
    <cofactor evidence="8">
        <name>Mn(2+)</name>
        <dbReference type="ChEBI" id="CHEBI:29035"/>
    </cofactor>
</comment>
<keyword evidence="10" id="KW-1185">Reference proteome</keyword>
<feature type="binding site" evidence="8">
    <location>
        <position position="170"/>
    </location>
    <ligand>
        <name>ATP</name>
        <dbReference type="ChEBI" id="CHEBI:30616"/>
    </ligand>
</feature>
<evidence type="ECO:0000256" key="5">
    <source>
        <dbReference type="ARBA" id="ARBA00022741"/>
    </source>
</evidence>
<comment type="catalytic activity">
    <reaction evidence="8">
        <text>L-threonyl-[protein] + ATP = 3-O-(5'-adenylyl)-L-threonyl-[protein] + diphosphate</text>
        <dbReference type="Rhea" id="RHEA:54292"/>
        <dbReference type="Rhea" id="RHEA-COMP:11060"/>
        <dbReference type="Rhea" id="RHEA-COMP:13847"/>
        <dbReference type="ChEBI" id="CHEBI:30013"/>
        <dbReference type="ChEBI" id="CHEBI:30616"/>
        <dbReference type="ChEBI" id="CHEBI:33019"/>
        <dbReference type="ChEBI" id="CHEBI:138113"/>
        <dbReference type="EC" id="2.7.7.108"/>
    </reaction>
</comment>
<sequence>MGKLYSKHSYLELPHSLYARLEKSQTTQYAIRYLNDAVVNDFNILLQEDDMMIINGNHDDLFAMAYAGHQYGHFTMLGDGRAMMLGELHHQNQRYDVHVKGSGPTPFSRRGDGYATMLSSLKEYLMSEALYQLGVPTTRPFAVLDTNQTVYRDIPQDGSMLIRIGKSHIRVGTVEYARALQEPTILQSLLDYAIDRLYPEIKNSNKLYLALFDQVVKRQAELVAKWQSLGFVHGVLNTDNVLLSGETIDYGPCAFLDEYDPSLTFSSIDRNGRYSYQKQPYITSWNLSKLAAAMVTLIDPDESNAIDLLNQSLAEFEMLYTQYYYEHMAKKLGLVPMQESDKKLIDELLELMQRNKVDYTNTFYQLTCNDYDSLPFSMVEWTLFHDKWIKREPKHDIMKQVNPVVIPRNHLVLQAIEQAAFDDNDELFRTLIDVYKDPYNYDRDVNPKFQEPNPNKERFVTYCGT</sequence>
<evidence type="ECO:0000256" key="7">
    <source>
        <dbReference type="ARBA" id="ARBA00022842"/>
    </source>
</evidence>
<dbReference type="HAMAP" id="MF_00692">
    <property type="entry name" value="SelO"/>
    <property type="match status" value="1"/>
</dbReference>
<dbReference type="SUPFAM" id="SSF56112">
    <property type="entry name" value="Protein kinase-like (PK-like)"/>
    <property type="match status" value="1"/>
</dbReference>
<feature type="active site" description="Proton acceptor" evidence="8">
    <location>
        <position position="239"/>
    </location>
</feature>
<keyword evidence="5 8" id="KW-0547">Nucleotide-binding</keyword>
<dbReference type="GO" id="GO:0030145">
    <property type="term" value="F:manganese ion binding"/>
    <property type="evidence" value="ECO:0007669"/>
    <property type="project" value="UniProtKB-UniRule"/>
</dbReference>
<feature type="binding site" evidence="8">
    <location>
        <position position="100"/>
    </location>
    <ligand>
        <name>ATP</name>
        <dbReference type="ChEBI" id="CHEBI:30616"/>
    </ligand>
</feature>
<evidence type="ECO:0000256" key="8">
    <source>
        <dbReference type="HAMAP-Rule" id="MF_00692"/>
    </source>
</evidence>
<evidence type="ECO:0000256" key="1">
    <source>
        <dbReference type="ARBA" id="ARBA00009747"/>
    </source>
</evidence>
<feature type="binding site" evidence="8">
    <location>
        <position position="240"/>
    </location>
    <ligand>
        <name>Mg(2+)</name>
        <dbReference type="ChEBI" id="CHEBI:18420"/>
    </ligand>
</feature>
<gene>
    <name evidence="8" type="primary">ydiU</name>
    <name evidence="8" type="synonym">selO</name>
    <name evidence="9" type="ORF">G4Z02_02415</name>
</gene>
<dbReference type="RefSeq" id="WP_258878268.1">
    <property type="nucleotide sequence ID" value="NZ_CP048914.1"/>
</dbReference>
<feature type="binding site" evidence="8">
    <location>
        <position position="249"/>
    </location>
    <ligand>
        <name>ATP</name>
        <dbReference type="ChEBI" id="CHEBI:30616"/>
    </ligand>
</feature>
<organism evidence="9 10">
    <name type="scientific">Candidatus Xianfuyuplasma coldseepsis</name>
    <dbReference type="NCBI Taxonomy" id="2782163"/>
    <lineage>
        <taxon>Bacteria</taxon>
        <taxon>Bacillati</taxon>
        <taxon>Mycoplasmatota</taxon>
        <taxon>Mollicutes</taxon>
        <taxon>Candidatus Izemoplasmatales</taxon>
        <taxon>Candidatus Izemoplasmataceae</taxon>
        <taxon>Candidatus Xianfuyuplasma</taxon>
    </lineage>
</organism>
<comment type="catalytic activity">
    <reaction evidence="8">
        <text>L-tyrosyl-[protein] + ATP = O-(5'-adenylyl)-L-tyrosyl-[protein] + diphosphate</text>
        <dbReference type="Rhea" id="RHEA:54288"/>
        <dbReference type="Rhea" id="RHEA-COMP:10136"/>
        <dbReference type="Rhea" id="RHEA-COMP:13846"/>
        <dbReference type="ChEBI" id="CHEBI:30616"/>
        <dbReference type="ChEBI" id="CHEBI:33019"/>
        <dbReference type="ChEBI" id="CHEBI:46858"/>
        <dbReference type="ChEBI" id="CHEBI:83624"/>
        <dbReference type="EC" id="2.7.7.108"/>
    </reaction>
</comment>
<feature type="binding site" evidence="8">
    <location>
        <position position="81"/>
    </location>
    <ligand>
        <name>ATP</name>
        <dbReference type="ChEBI" id="CHEBI:30616"/>
    </ligand>
</feature>
<keyword evidence="3 8" id="KW-0548">Nucleotidyltransferase</keyword>
<dbReference type="EMBL" id="CP048914">
    <property type="protein sequence ID" value="QMS84649.1"/>
    <property type="molecule type" value="Genomic_DNA"/>
</dbReference>
<evidence type="ECO:0000256" key="4">
    <source>
        <dbReference type="ARBA" id="ARBA00022723"/>
    </source>
</evidence>
<dbReference type="EC" id="2.7.7.-" evidence="8"/>
<name>A0A7L7KQE2_9MOLU</name>
<feature type="binding site" evidence="8">
    <location>
        <position position="113"/>
    </location>
    <ligand>
        <name>ATP</name>
        <dbReference type="ChEBI" id="CHEBI:30616"/>
    </ligand>
</feature>
<feature type="binding site" evidence="8">
    <location>
        <position position="163"/>
    </location>
    <ligand>
        <name>ATP</name>
        <dbReference type="ChEBI" id="CHEBI:30616"/>
    </ligand>
</feature>
<keyword evidence="4 8" id="KW-0479">Metal-binding</keyword>
<evidence type="ECO:0000313" key="9">
    <source>
        <dbReference type="EMBL" id="QMS84649.1"/>
    </source>
</evidence>
<dbReference type="EC" id="2.7.7.108" evidence="8"/>
<feature type="binding site" evidence="8">
    <location>
        <position position="112"/>
    </location>
    <ligand>
        <name>ATP</name>
        <dbReference type="ChEBI" id="CHEBI:30616"/>
    </ligand>
</feature>
<evidence type="ECO:0000256" key="3">
    <source>
        <dbReference type="ARBA" id="ARBA00022695"/>
    </source>
</evidence>
<dbReference type="GO" id="GO:0070733">
    <property type="term" value="F:AMPylase activity"/>
    <property type="evidence" value="ECO:0007669"/>
    <property type="project" value="UniProtKB-EC"/>
</dbReference>
<comment type="function">
    <text evidence="8">Nucleotidyltransferase involved in the post-translational modification of proteins. It can catalyze the addition of adenosine monophosphate (AMP) or uridine monophosphate (UMP) to a protein, resulting in modifications known as AMPylation and UMPylation.</text>
</comment>
<dbReference type="AlphaFoldDB" id="A0A7L7KQE2"/>
<keyword evidence="8" id="KW-0464">Manganese</keyword>
<dbReference type="GO" id="GO:0000287">
    <property type="term" value="F:magnesium ion binding"/>
    <property type="evidence" value="ECO:0007669"/>
    <property type="project" value="UniProtKB-UniRule"/>
</dbReference>
<dbReference type="KEGG" id="xcl:G4Z02_02415"/>
<reference evidence="9 10" key="1">
    <citation type="submission" date="2020-02" db="EMBL/GenBank/DDBJ databases">
        <authorList>
            <person name="Zheng R.K."/>
            <person name="Sun C.M."/>
        </authorList>
    </citation>
    <scope>NUCLEOTIDE SEQUENCE [LARGE SCALE GENOMIC DNA]</scope>
    <source>
        <strain evidence="10">zrk13</strain>
    </source>
</reference>
<keyword evidence="7 8" id="KW-0460">Magnesium</keyword>
<comment type="catalytic activity">
    <reaction evidence="8">
        <text>L-tyrosyl-[protein] + UTP = O-(5'-uridylyl)-L-tyrosyl-[protein] + diphosphate</text>
        <dbReference type="Rhea" id="RHEA:83887"/>
        <dbReference type="Rhea" id="RHEA-COMP:10136"/>
        <dbReference type="Rhea" id="RHEA-COMP:20238"/>
        <dbReference type="ChEBI" id="CHEBI:33019"/>
        <dbReference type="ChEBI" id="CHEBI:46398"/>
        <dbReference type="ChEBI" id="CHEBI:46858"/>
        <dbReference type="ChEBI" id="CHEBI:90602"/>
    </reaction>
</comment>
<proteinExistence type="inferred from homology"/>
<comment type="catalytic activity">
    <reaction evidence="8">
        <text>L-seryl-[protein] + UTP = O-(5'-uridylyl)-L-seryl-[protein] + diphosphate</text>
        <dbReference type="Rhea" id="RHEA:64604"/>
        <dbReference type="Rhea" id="RHEA-COMP:9863"/>
        <dbReference type="Rhea" id="RHEA-COMP:16635"/>
        <dbReference type="ChEBI" id="CHEBI:29999"/>
        <dbReference type="ChEBI" id="CHEBI:33019"/>
        <dbReference type="ChEBI" id="CHEBI:46398"/>
        <dbReference type="ChEBI" id="CHEBI:156051"/>
    </reaction>
</comment>
<dbReference type="GO" id="GO:0005524">
    <property type="term" value="F:ATP binding"/>
    <property type="evidence" value="ECO:0007669"/>
    <property type="project" value="UniProtKB-UniRule"/>
</dbReference>
<dbReference type="Pfam" id="PF02696">
    <property type="entry name" value="SelO"/>
    <property type="match status" value="1"/>
</dbReference>
<keyword evidence="2 8" id="KW-0808">Transferase</keyword>
<feature type="binding site" evidence="8">
    <location>
        <position position="249"/>
    </location>
    <ligand>
        <name>Mg(2+)</name>
        <dbReference type="ChEBI" id="CHEBI:18420"/>
    </ligand>
</feature>
<evidence type="ECO:0000313" key="10">
    <source>
        <dbReference type="Proteomes" id="UP000514720"/>
    </source>
</evidence>
<dbReference type="Proteomes" id="UP000514720">
    <property type="component" value="Chromosome"/>
</dbReference>
<dbReference type="PANTHER" id="PTHR32057:SF14">
    <property type="entry name" value="PROTEIN ADENYLYLTRANSFERASE SELO, MITOCHONDRIAL"/>
    <property type="match status" value="1"/>
</dbReference>
<feature type="binding site" evidence="8">
    <location>
        <position position="78"/>
    </location>
    <ligand>
        <name>ATP</name>
        <dbReference type="ChEBI" id="CHEBI:30616"/>
    </ligand>
</feature>
<accession>A0A7L7KQE2</accession>
<evidence type="ECO:0000256" key="2">
    <source>
        <dbReference type="ARBA" id="ARBA00022679"/>
    </source>
</evidence>
<dbReference type="NCBIfam" id="NF000658">
    <property type="entry name" value="PRK00029.1"/>
    <property type="match status" value="1"/>
</dbReference>
<evidence type="ECO:0000256" key="6">
    <source>
        <dbReference type="ARBA" id="ARBA00022840"/>
    </source>
</evidence>
<comment type="similarity">
    <text evidence="1 8">Belongs to the SELO family.</text>
</comment>
<dbReference type="InterPro" id="IPR003846">
    <property type="entry name" value="SelO"/>
</dbReference>
<keyword evidence="6 8" id="KW-0067">ATP-binding</keyword>
<protein>
    <recommendedName>
        <fullName evidence="8">Protein nucleotidyltransferase YdiU</fullName>
        <ecNumber evidence="8">2.7.7.-</ecNumber>
    </recommendedName>
    <alternativeName>
        <fullName evidence="8">Protein adenylyltransferase YdiU</fullName>
        <ecNumber evidence="8">2.7.7.108</ecNumber>
    </alternativeName>
    <alternativeName>
        <fullName evidence="8">Protein uridylyltransferase YdiU</fullName>
        <ecNumber evidence="8">2.7.7.-</ecNumber>
    </alternativeName>
</protein>
<comment type="catalytic activity">
    <reaction evidence="8">
        <text>L-seryl-[protein] + ATP = 3-O-(5'-adenylyl)-L-seryl-[protein] + diphosphate</text>
        <dbReference type="Rhea" id="RHEA:58120"/>
        <dbReference type="Rhea" id="RHEA-COMP:9863"/>
        <dbReference type="Rhea" id="RHEA-COMP:15073"/>
        <dbReference type="ChEBI" id="CHEBI:29999"/>
        <dbReference type="ChEBI" id="CHEBI:30616"/>
        <dbReference type="ChEBI" id="CHEBI:33019"/>
        <dbReference type="ChEBI" id="CHEBI:142516"/>
        <dbReference type="EC" id="2.7.7.108"/>
    </reaction>
</comment>
<dbReference type="PANTHER" id="PTHR32057">
    <property type="entry name" value="PROTEIN ADENYLYLTRANSFERASE SELO, MITOCHONDRIAL"/>
    <property type="match status" value="1"/>
</dbReference>
<comment type="catalytic activity">
    <reaction evidence="8">
        <text>L-histidyl-[protein] + UTP = N(tele)-(5'-uridylyl)-L-histidyl-[protein] + diphosphate</text>
        <dbReference type="Rhea" id="RHEA:83891"/>
        <dbReference type="Rhea" id="RHEA-COMP:9745"/>
        <dbReference type="Rhea" id="RHEA-COMP:20239"/>
        <dbReference type="ChEBI" id="CHEBI:29979"/>
        <dbReference type="ChEBI" id="CHEBI:33019"/>
        <dbReference type="ChEBI" id="CHEBI:46398"/>
        <dbReference type="ChEBI" id="CHEBI:233474"/>
    </reaction>
</comment>
<feature type="binding site" evidence="8">
    <location>
        <position position="80"/>
    </location>
    <ligand>
        <name>ATP</name>
        <dbReference type="ChEBI" id="CHEBI:30616"/>
    </ligand>
</feature>